<evidence type="ECO:0000313" key="3">
    <source>
        <dbReference type="Proteomes" id="UP000306378"/>
    </source>
</evidence>
<feature type="compositionally biased region" description="Low complexity" evidence="1">
    <location>
        <begin position="289"/>
        <end position="305"/>
    </location>
</feature>
<name>A0A5R8NUR6_9NOCA</name>
<feature type="region of interest" description="Disordered" evidence="1">
    <location>
        <begin position="289"/>
        <end position="312"/>
    </location>
</feature>
<dbReference type="AlphaFoldDB" id="A0A5R8NUR6"/>
<evidence type="ECO:0000256" key="1">
    <source>
        <dbReference type="SAM" id="MobiDB-lite"/>
    </source>
</evidence>
<reference evidence="2 3" key="1">
    <citation type="submission" date="2019-05" db="EMBL/GenBank/DDBJ databases">
        <title>Genomes sequences of two Nocardia cyriacigeorgica environmental isolates, type strains Nocardia asteroides ATCC 19247 and Nocardia cyriacigeorgica DSM 44484.</title>
        <authorList>
            <person name="Vautrin F."/>
            <person name="Bergeron E."/>
            <person name="Dubost A."/>
            <person name="Abrouk D."/>
            <person name="Rodriguez Nava V."/>
            <person name="Pujic P."/>
        </authorList>
    </citation>
    <scope>NUCLEOTIDE SEQUENCE [LARGE SCALE GENOMIC DNA]</scope>
    <source>
        <strain evidence="2 3">EML 446</strain>
    </source>
</reference>
<comment type="caution">
    <text evidence="2">The sequence shown here is derived from an EMBL/GenBank/DDBJ whole genome shotgun (WGS) entry which is preliminary data.</text>
</comment>
<organism evidence="2 3">
    <name type="scientific">Nocardia cyriacigeorgica</name>
    <dbReference type="NCBI Taxonomy" id="135487"/>
    <lineage>
        <taxon>Bacteria</taxon>
        <taxon>Bacillati</taxon>
        <taxon>Actinomycetota</taxon>
        <taxon>Actinomycetes</taxon>
        <taxon>Mycobacteriales</taxon>
        <taxon>Nocardiaceae</taxon>
        <taxon>Nocardia</taxon>
    </lineage>
</organism>
<proteinExistence type="predicted"/>
<evidence type="ECO:0000313" key="2">
    <source>
        <dbReference type="EMBL" id="TLF78497.1"/>
    </source>
</evidence>
<evidence type="ECO:0008006" key="4">
    <source>
        <dbReference type="Google" id="ProtNLM"/>
    </source>
</evidence>
<gene>
    <name evidence="2" type="ORF">FEK34_11780</name>
</gene>
<dbReference type="RefSeq" id="WP_138447869.1">
    <property type="nucleotide sequence ID" value="NZ_VBUT01000004.1"/>
</dbReference>
<dbReference type="Proteomes" id="UP000306378">
    <property type="component" value="Unassembled WGS sequence"/>
</dbReference>
<accession>A0A5R8NUR6</accession>
<protein>
    <recommendedName>
        <fullName evidence="4">Secreted protein</fullName>
    </recommendedName>
</protein>
<feature type="region of interest" description="Disordered" evidence="1">
    <location>
        <begin position="31"/>
        <end position="55"/>
    </location>
</feature>
<sequence length="312" mass="31969">MNTTTKFAGFALGLAAVFGIALGVGAAIGPEPSEPAGHDTHAAGSATTGGSGSAELPGGLVATEAGYTLALDNATTTTSADAQLRFRILDHTGAPVTHYVRSHDKDLHLIVVRRDMAAFQHVHPVLDANGTWSVALNLSRAGDYRVYADFTPEGGEALTLGADLRVAGQYDAQPLPAPATSTTVGDYTVTLDGVITPGQASKVTLSVSRNGQPVTDLQPYLGAYGHLVALRASDLAYLHVHPEGEPGDGVTAAGPGITFYVTAPTTGDYRLFLDFQHEGVVRTAEFTATAGPASTTPAPAAGHGAEQPGHGH</sequence>
<dbReference type="EMBL" id="VBUT01000004">
    <property type="protein sequence ID" value="TLF78497.1"/>
    <property type="molecule type" value="Genomic_DNA"/>
</dbReference>